<evidence type="ECO:0000313" key="3">
    <source>
        <dbReference type="EMBL" id="QPH55981.1"/>
    </source>
</evidence>
<evidence type="ECO:0000256" key="1">
    <source>
        <dbReference type="SAM" id="SignalP"/>
    </source>
</evidence>
<dbReference type="Pfam" id="PF08239">
    <property type="entry name" value="SH3_3"/>
    <property type="match status" value="1"/>
</dbReference>
<sequence length="197" mass="21713">MKLLLTVLILLLPTAVTAQDTLPALFRVVDVEPDDVLNIRAEPTIEADIIGRLAHDAVAIEVTVEDAEGWGRINHRDGIGWVSLRFMERQPAPANGPRCFGVEPFWELSHDDEQAVWKTPEERRRSGLMTVLPDPLPDALGETVIVELSDRRMTLMSTAMECSDGASDRLYGLTSRLLIEKDGTPPQLLAGCCTMAP</sequence>
<keyword evidence="1" id="KW-0732">Signal</keyword>
<feature type="chain" id="PRO_5032442916" evidence="1">
    <location>
        <begin position="19"/>
        <end position="197"/>
    </location>
</feature>
<name>A0A7S9LVA6_9RHOB</name>
<evidence type="ECO:0000259" key="2">
    <source>
        <dbReference type="Pfam" id="PF08239"/>
    </source>
</evidence>
<dbReference type="Proteomes" id="UP000594800">
    <property type="component" value="Chromosome"/>
</dbReference>
<dbReference type="AlphaFoldDB" id="A0A7S9LVA6"/>
<dbReference type="EMBL" id="CP064942">
    <property type="protein sequence ID" value="QPH55981.1"/>
    <property type="molecule type" value="Genomic_DNA"/>
</dbReference>
<gene>
    <name evidence="3" type="ORF">I0K15_09730</name>
</gene>
<keyword evidence="4" id="KW-1185">Reference proteome</keyword>
<proteinExistence type="predicted"/>
<evidence type="ECO:0000313" key="4">
    <source>
        <dbReference type="Proteomes" id="UP000594800"/>
    </source>
</evidence>
<accession>A0A7S9LVA6</accession>
<feature type="domain" description="SH3b" evidence="2">
    <location>
        <begin position="35"/>
        <end position="85"/>
    </location>
</feature>
<dbReference type="RefSeq" id="WP_196105241.1">
    <property type="nucleotide sequence ID" value="NZ_CP064942.1"/>
</dbReference>
<organism evidence="3 4">
    <name type="scientific">Pontivivens ytuae</name>
    <dbReference type="NCBI Taxonomy" id="2789856"/>
    <lineage>
        <taxon>Bacteria</taxon>
        <taxon>Pseudomonadati</taxon>
        <taxon>Pseudomonadota</taxon>
        <taxon>Alphaproteobacteria</taxon>
        <taxon>Rhodobacterales</taxon>
        <taxon>Paracoccaceae</taxon>
        <taxon>Pontivivens</taxon>
    </lineage>
</organism>
<protein>
    <submittedName>
        <fullName evidence="3">SH3 domain-containing protein</fullName>
    </submittedName>
</protein>
<feature type="signal peptide" evidence="1">
    <location>
        <begin position="1"/>
        <end position="18"/>
    </location>
</feature>
<dbReference type="InterPro" id="IPR003646">
    <property type="entry name" value="SH3-like_bac-type"/>
</dbReference>
<reference evidence="3 4" key="1">
    <citation type="submission" date="2020-11" db="EMBL/GenBank/DDBJ databases">
        <title>Description of Pontivivens ytuae sp. nov. isolated from deep sea sediment of Mariana Trench.</title>
        <authorList>
            <person name="Wang Z."/>
            <person name="Sun Q.-L."/>
            <person name="Xu X.-D."/>
            <person name="Tang Y.-Z."/>
            <person name="Zhang J."/>
        </authorList>
    </citation>
    <scope>NUCLEOTIDE SEQUENCE [LARGE SCALE GENOMIC DNA]</scope>
    <source>
        <strain evidence="3 4">MT2928</strain>
    </source>
</reference>
<dbReference type="Gene3D" id="2.30.30.40">
    <property type="entry name" value="SH3 Domains"/>
    <property type="match status" value="1"/>
</dbReference>
<dbReference type="KEGG" id="poz:I0K15_09730"/>